<keyword evidence="1" id="KW-0732">Signal</keyword>
<dbReference type="EMBL" id="JACSGR010000002">
    <property type="protein sequence ID" value="MBH5328586.1"/>
    <property type="molecule type" value="Genomic_DNA"/>
</dbReference>
<sequence length="143" mass="16058">MKPQTLLLSLLIAAPFAAAGQLECNPEPVKQGVPTEYRCVYRNGSLAQAYAALRANQSETRALMLDHPHLPRTLPARSFTRRVQLRDHNGSETYPAEISLRRQGQNRVLVKYSDQAEVTPYSRGTLFQRKGRNVEITITEIAP</sequence>
<accession>A0ABS0N8G2</accession>
<comment type="caution">
    <text evidence="2">The sequence shown here is derived from an EMBL/GenBank/DDBJ whole genome shotgun (WGS) entry which is preliminary data.</text>
</comment>
<reference evidence="2 3" key="1">
    <citation type="submission" date="2020-09" db="EMBL/GenBank/DDBJ databases">
        <title>Eikenella S3660 sp. nov., isolated from a throat swab.</title>
        <authorList>
            <person name="Buhl M."/>
        </authorList>
    </citation>
    <scope>NUCLEOTIDE SEQUENCE [LARGE SCALE GENOMIC DNA]</scope>
    <source>
        <strain evidence="2 3">S3360</strain>
    </source>
</reference>
<organism evidence="2 3">
    <name type="scientific">Eikenella glucosivorans</name>
    <dbReference type="NCBI Taxonomy" id="2766967"/>
    <lineage>
        <taxon>Bacteria</taxon>
        <taxon>Pseudomonadati</taxon>
        <taxon>Pseudomonadota</taxon>
        <taxon>Betaproteobacteria</taxon>
        <taxon>Neisseriales</taxon>
        <taxon>Neisseriaceae</taxon>
        <taxon>Eikenella</taxon>
    </lineage>
</organism>
<gene>
    <name evidence="2" type="ORF">H9Q10_02730</name>
</gene>
<dbReference type="RefSeq" id="WP_197902506.1">
    <property type="nucleotide sequence ID" value="NZ_JACSGR010000002.1"/>
</dbReference>
<feature type="signal peptide" evidence="1">
    <location>
        <begin position="1"/>
        <end position="19"/>
    </location>
</feature>
<proteinExistence type="predicted"/>
<evidence type="ECO:0000256" key="1">
    <source>
        <dbReference type="SAM" id="SignalP"/>
    </source>
</evidence>
<evidence type="ECO:0000313" key="3">
    <source>
        <dbReference type="Proteomes" id="UP000768471"/>
    </source>
</evidence>
<name>A0ABS0N8G2_9NEIS</name>
<protein>
    <submittedName>
        <fullName evidence="2">Uncharacterized protein</fullName>
    </submittedName>
</protein>
<keyword evidence="3" id="KW-1185">Reference proteome</keyword>
<evidence type="ECO:0000313" key="2">
    <source>
        <dbReference type="EMBL" id="MBH5328586.1"/>
    </source>
</evidence>
<feature type="chain" id="PRO_5045680169" evidence="1">
    <location>
        <begin position="20"/>
        <end position="143"/>
    </location>
</feature>
<dbReference type="Proteomes" id="UP000768471">
    <property type="component" value="Unassembled WGS sequence"/>
</dbReference>